<accession>A0A5M3WD34</accession>
<name>A0A5M3WD34_9ACTN</name>
<dbReference type="Pfam" id="PF13577">
    <property type="entry name" value="SnoaL_4"/>
    <property type="match status" value="1"/>
</dbReference>
<evidence type="ECO:0000313" key="3">
    <source>
        <dbReference type="Proteomes" id="UP000331127"/>
    </source>
</evidence>
<evidence type="ECO:0000313" key="2">
    <source>
        <dbReference type="EMBL" id="GES06985.1"/>
    </source>
</evidence>
<dbReference type="Gene3D" id="3.10.450.50">
    <property type="match status" value="1"/>
</dbReference>
<dbReference type="EMBL" id="BLAE01000004">
    <property type="protein sequence ID" value="GES06985.1"/>
    <property type="molecule type" value="Genomic_DNA"/>
</dbReference>
<dbReference type="Proteomes" id="UP000331127">
    <property type="component" value="Unassembled WGS sequence"/>
</dbReference>
<protein>
    <recommendedName>
        <fullName evidence="1">SnoaL-like domain-containing protein</fullName>
    </recommendedName>
</protein>
<keyword evidence="3" id="KW-1185">Reference proteome</keyword>
<sequence>MSEDELEALKARVQDLEDRNAILDTLTQYGHSLDYGDFDRLVDCFTDDVVRENRRPDGSVHRWVGREGTLDFASRHSHAPEIYHKHLVLNSRIELHGDTADVQSYMIRFDAGDGERSYVWGLGRYLDKMRREPDGRWRIAHRVSEIEDQWPGRFVLKGHDNTD</sequence>
<dbReference type="CDD" id="cd00531">
    <property type="entry name" value="NTF2_like"/>
    <property type="match status" value="1"/>
</dbReference>
<evidence type="ECO:0000259" key="1">
    <source>
        <dbReference type="Pfam" id="PF13577"/>
    </source>
</evidence>
<comment type="caution">
    <text evidence="2">The sequence shown here is derived from an EMBL/GenBank/DDBJ whole genome shotgun (WGS) entry which is preliminary data.</text>
</comment>
<gene>
    <name evidence="2" type="ORF">Amac_005800</name>
</gene>
<organism evidence="2 3">
    <name type="scientific">Acrocarpospora macrocephala</name>
    <dbReference type="NCBI Taxonomy" id="150177"/>
    <lineage>
        <taxon>Bacteria</taxon>
        <taxon>Bacillati</taxon>
        <taxon>Actinomycetota</taxon>
        <taxon>Actinomycetes</taxon>
        <taxon>Streptosporangiales</taxon>
        <taxon>Streptosporangiaceae</taxon>
        <taxon>Acrocarpospora</taxon>
    </lineage>
</organism>
<dbReference type="RefSeq" id="WP_170322270.1">
    <property type="nucleotide sequence ID" value="NZ_BAAAHL010000029.1"/>
</dbReference>
<dbReference type="InterPro" id="IPR037401">
    <property type="entry name" value="SnoaL-like"/>
</dbReference>
<proteinExistence type="predicted"/>
<dbReference type="InterPro" id="IPR032710">
    <property type="entry name" value="NTF2-like_dom_sf"/>
</dbReference>
<dbReference type="SUPFAM" id="SSF54427">
    <property type="entry name" value="NTF2-like"/>
    <property type="match status" value="1"/>
</dbReference>
<dbReference type="AlphaFoldDB" id="A0A5M3WD34"/>
<feature type="domain" description="SnoaL-like" evidence="1">
    <location>
        <begin position="14"/>
        <end position="142"/>
    </location>
</feature>
<reference evidence="2 3" key="1">
    <citation type="submission" date="2019-10" db="EMBL/GenBank/DDBJ databases">
        <title>Whole genome shotgun sequence of Acrocarpospora macrocephala NBRC 16266.</title>
        <authorList>
            <person name="Ichikawa N."/>
            <person name="Kimura A."/>
            <person name="Kitahashi Y."/>
            <person name="Komaki H."/>
            <person name="Oguchi A."/>
        </authorList>
    </citation>
    <scope>NUCLEOTIDE SEQUENCE [LARGE SCALE GENOMIC DNA]</scope>
    <source>
        <strain evidence="2 3">NBRC 16266</strain>
    </source>
</reference>